<feature type="domain" description="Synapsin pre-ATP-grasp" evidence="6">
    <location>
        <begin position="186"/>
        <end position="219"/>
    </location>
</feature>
<dbReference type="SUPFAM" id="SSF52440">
    <property type="entry name" value="PreATP-grasp domain"/>
    <property type="match status" value="1"/>
</dbReference>
<feature type="compositionally biased region" description="Polar residues" evidence="5">
    <location>
        <begin position="470"/>
        <end position="484"/>
    </location>
</feature>
<feature type="compositionally biased region" description="Pro residues" evidence="5">
    <location>
        <begin position="512"/>
        <end position="523"/>
    </location>
</feature>
<evidence type="ECO:0000256" key="5">
    <source>
        <dbReference type="SAM" id="MobiDB-lite"/>
    </source>
</evidence>
<feature type="region of interest" description="Disordered" evidence="5">
    <location>
        <begin position="449"/>
        <end position="600"/>
    </location>
</feature>
<evidence type="ECO:0000256" key="2">
    <source>
        <dbReference type="ARBA" id="ARBA00022553"/>
    </source>
</evidence>
<dbReference type="Pfam" id="PF02078">
    <property type="entry name" value="Synapsin"/>
    <property type="match status" value="2"/>
</dbReference>
<name>A0A8T2LE43_ASTMX</name>
<dbReference type="FunFam" id="3.30.1490.20:FF:000008">
    <property type="entry name" value="Synapsin I"/>
    <property type="match status" value="1"/>
</dbReference>
<keyword evidence="3" id="KW-0770">Synapse</keyword>
<evidence type="ECO:0000259" key="6">
    <source>
        <dbReference type="Pfam" id="PF02078"/>
    </source>
</evidence>
<dbReference type="InterPro" id="IPR001359">
    <property type="entry name" value="Synapsin"/>
</dbReference>
<dbReference type="Pfam" id="PF02750">
    <property type="entry name" value="Synapsin_C"/>
    <property type="match status" value="1"/>
</dbReference>
<evidence type="ECO:0000259" key="7">
    <source>
        <dbReference type="Pfam" id="PF02750"/>
    </source>
</evidence>
<comment type="subcellular location">
    <subcellularLocation>
        <location evidence="4">Synapse</location>
    </subcellularLocation>
</comment>
<dbReference type="SUPFAM" id="SSF56059">
    <property type="entry name" value="Glutathione synthetase ATP-binding domain-like"/>
    <property type="match status" value="1"/>
</dbReference>
<dbReference type="InterPro" id="IPR020897">
    <property type="entry name" value="Synapsin_pre-ATP-grasp_dom"/>
</dbReference>
<dbReference type="GO" id="GO:0030672">
    <property type="term" value="C:synaptic vesicle membrane"/>
    <property type="evidence" value="ECO:0007669"/>
    <property type="project" value="TreeGrafter"/>
</dbReference>
<gene>
    <name evidence="8" type="primary">SYN2</name>
    <name evidence="8" type="ORF">AMEX_G16932</name>
</gene>
<dbReference type="Pfam" id="PF10581">
    <property type="entry name" value="Synapsin_N"/>
    <property type="match status" value="1"/>
</dbReference>
<dbReference type="Proteomes" id="UP000752171">
    <property type="component" value="Unassembled WGS sequence"/>
</dbReference>
<dbReference type="PROSITE" id="PS00415">
    <property type="entry name" value="SYNAPSIN_1"/>
    <property type="match status" value="1"/>
</dbReference>
<dbReference type="GO" id="GO:0007269">
    <property type="term" value="P:neurotransmitter secretion"/>
    <property type="evidence" value="ECO:0007669"/>
    <property type="project" value="InterPro"/>
</dbReference>
<sequence length="635" mass="69552">MNYLRRRLSDSTFISNLPNGYLSDLQKPDPPQPPPPEAGQTSPQPPAVSPTPERKPQPAAQPSGTGFFTSITNVVKQTAASAGLVEQTPVPVSKKFKILLVIDEPQQEWAKLFRGKKLQGDYDIKVEQAEFRDLNVVSHANGTCNVAMQVLRNGTRVVRYSDKCENTSSNTVTDTLAPAPHSCAENPDFVLIRQHAFSMTENADFRNLIIGLQYAGIPSVNSLESIYNLCDKPWAFAQLISTHKRLGAEKFPLIEQTFYPNHREMVTMPTFPVVVKIGHAHAGMGKVKVDNHTKFQDIASVVALTQTYSTSEPFIDSKYDIRIQKIGNDYKAYMRTSISGNWKSNTGTAMLEQVAMTDRYKLWVDACSELFGGLDLCAVKAIHGKDGKDYITDVVGSSMPLVGDHQAEDRQLIAEMVLAKMDQAMAQNPQRPTTIQPTQNTAQKEALTDLKKTPPQKPPPQGWGRLEPQGSVSPNHRPSPGTASPNPPVRSPSALSAEPPRPAEDDSSVLMEPPPQIQPAKPLPPKRRNSKTKKQARSPDPAVTSQPLSQNPAEIPAPAAASGQKHATSQPASDQPQTTVEKPEHQAHPPLNKSPSLSSTFSLRDKSFFRSAGEEGVRAEAIRSLRESFSSLFSD</sequence>
<organism evidence="8 9">
    <name type="scientific">Astyanax mexicanus</name>
    <name type="common">Blind cave fish</name>
    <name type="synonym">Astyanax fasciatus mexicanus</name>
    <dbReference type="NCBI Taxonomy" id="7994"/>
    <lineage>
        <taxon>Eukaryota</taxon>
        <taxon>Metazoa</taxon>
        <taxon>Chordata</taxon>
        <taxon>Craniata</taxon>
        <taxon>Vertebrata</taxon>
        <taxon>Euteleostomi</taxon>
        <taxon>Actinopterygii</taxon>
        <taxon>Neopterygii</taxon>
        <taxon>Teleostei</taxon>
        <taxon>Ostariophysi</taxon>
        <taxon>Characiformes</taxon>
        <taxon>Characoidei</taxon>
        <taxon>Acestrorhamphidae</taxon>
        <taxon>Acestrorhamphinae</taxon>
        <taxon>Astyanax</taxon>
    </lineage>
</organism>
<reference evidence="8 9" key="1">
    <citation type="submission" date="2021-07" db="EMBL/GenBank/DDBJ databases">
        <authorList>
            <person name="Imarazene B."/>
            <person name="Zahm M."/>
            <person name="Klopp C."/>
            <person name="Cabau C."/>
            <person name="Beille S."/>
            <person name="Jouanno E."/>
            <person name="Castinel A."/>
            <person name="Lluch J."/>
            <person name="Gil L."/>
            <person name="Kuchtly C."/>
            <person name="Lopez Roques C."/>
            <person name="Donnadieu C."/>
            <person name="Parrinello H."/>
            <person name="Journot L."/>
            <person name="Du K."/>
            <person name="Schartl M."/>
            <person name="Retaux S."/>
            <person name="Guiguen Y."/>
        </authorList>
    </citation>
    <scope>NUCLEOTIDE SEQUENCE [LARGE SCALE GENOMIC DNA]</scope>
    <source>
        <strain evidence="8">Pach_M1</strain>
        <tissue evidence="8">Testis</tissue>
    </source>
</reference>
<dbReference type="EMBL" id="JAICCE010000013">
    <property type="protein sequence ID" value="KAG9269850.1"/>
    <property type="molecule type" value="Genomic_DNA"/>
</dbReference>
<proteinExistence type="inferred from homology"/>
<dbReference type="Gene3D" id="3.30.1490.20">
    <property type="entry name" value="ATP-grasp fold, A domain"/>
    <property type="match status" value="1"/>
</dbReference>
<protein>
    <submittedName>
        <fullName evidence="8">Synapsin-2-like</fullName>
    </submittedName>
</protein>
<feature type="compositionally biased region" description="Pro residues" evidence="5">
    <location>
        <begin position="28"/>
        <end position="49"/>
    </location>
</feature>
<feature type="compositionally biased region" description="Basic residues" evidence="5">
    <location>
        <begin position="524"/>
        <end position="536"/>
    </location>
</feature>
<dbReference type="GO" id="GO:0005524">
    <property type="term" value="F:ATP binding"/>
    <property type="evidence" value="ECO:0007669"/>
    <property type="project" value="InterPro"/>
</dbReference>
<dbReference type="InterPro" id="IPR016185">
    <property type="entry name" value="PreATP-grasp_dom_sf"/>
</dbReference>
<evidence type="ECO:0000313" key="9">
    <source>
        <dbReference type="Proteomes" id="UP000752171"/>
    </source>
</evidence>
<feature type="compositionally biased region" description="Polar residues" evidence="5">
    <location>
        <begin position="565"/>
        <end position="580"/>
    </location>
</feature>
<dbReference type="InterPro" id="IPR019735">
    <property type="entry name" value="Synapsin_CS"/>
</dbReference>
<dbReference type="PROSITE" id="PS00416">
    <property type="entry name" value="SYNAPSIN_2"/>
    <property type="match status" value="1"/>
</dbReference>
<evidence type="ECO:0000256" key="3">
    <source>
        <dbReference type="ARBA" id="ARBA00023018"/>
    </source>
</evidence>
<evidence type="ECO:0000256" key="1">
    <source>
        <dbReference type="ARBA" id="ARBA00008243"/>
    </source>
</evidence>
<dbReference type="PANTHER" id="PTHR10841">
    <property type="entry name" value="SYNAPSIN"/>
    <property type="match status" value="1"/>
</dbReference>
<dbReference type="InterPro" id="IPR013815">
    <property type="entry name" value="ATP_grasp_subdomain_1"/>
</dbReference>
<accession>A0A8T2LE43</accession>
<feature type="region of interest" description="Disordered" evidence="5">
    <location>
        <begin position="1"/>
        <end position="67"/>
    </location>
</feature>
<dbReference type="Gene3D" id="3.40.50.20">
    <property type="match status" value="1"/>
</dbReference>
<comment type="caution">
    <text evidence="8">The sequence shown here is derived from an EMBL/GenBank/DDBJ whole genome shotgun (WGS) entry which is preliminary data.</text>
</comment>
<dbReference type="FunFam" id="3.30.470.20:FF:000042">
    <property type="entry name" value="Synapsin III"/>
    <property type="match status" value="1"/>
</dbReference>
<feature type="domain" description="Synapsin ATP-binding" evidence="7">
    <location>
        <begin position="221"/>
        <end position="423"/>
    </location>
</feature>
<comment type="similarity">
    <text evidence="1">Belongs to the synapsin family.</text>
</comment>
<dbReference type="Gene3D" id="3.30.470.20">
    <property type="entry name" value="ATP-grasp fold, B domain"/>
    <property type="match status" value="1"/>
</dbReference>
<evidence type="ECO:0000256" key="4">
    <source>
        <dbReference type="ARBA" id="ARBA00034103"/>
    </source>
</evidence>
<dbReference type="PRINTS" id="PR01368">
    <property type="entry name" value="SYNAPSIN"/>
</dbReference>
<evidence type="ECO:0000313" key="8">
    <source>
        <dbReference type="EMBL" id="KAG9269850.1"/>
    </source>
</evidence>
<dbReference type="PANTHER" id="PTHR10841:SF26">
    <property type="entry name" value="SYNAPSIN IIA"/>
    <property type="match status" value="1"/>
</dbReference>
<dbReference type="InterPro" id="IPR019736">
    <property type="entry name" value="Synapsin_P_site"/>
</dbReference>
<feature type="domain" description="Synapsin pre-ATP-grasp" evidence="6">
    <location>
        <begin position="93"/>
        <end position="159"/>
    </location>
</feature>
<dbReference type="AlphaFoldDB" id="A0A8T2LE43"/>
<dbReference type="InterPro" id="IPR020898">
    <property type="entry name" value="Synapsin_ATP-bd_dom"/>
</dbReference>
<feature type="compositionally biased region" description="Polar residues" evidence="5">
    <location>
        <begin position="543"/>
        <end position="552"/>
    </location>
</feature>
<keyword evidence="2" id="KW-0597">Phosphoprotein</keyword>